<accession>A0A6J6G4C7</accession>
<dbReference type="PANTHER" id="PTHR45947:SF14">
    <property type="entry name" value="SLL1723 PROTEIN"/>
    <property type="match status" value="1"/>
</dbReference>
<dbReference type="SUPFAM" id="SSF53756">
    <property type="entry name" value="UDP-Glycosyltransferase/glycogen phosphorylase"/>
    <property type="match status" value="1"/>
</dbReference>
<evidence type="ECO:0000313" key="3">
    <source>
        <dbReference type="EMBL" id="CAB4596202.1"/>
    </source>
</evidence>
<dbReference type="InterPro" id="IPR011875">
    <property type="entry name" value="M1P_synthase"/>
</dbReference>
<evidence type="ECO:0000259" key="1">
    <source>
        <dbReference type="Pfam" id="PF00534"/>
    </source>
</evidence>
<dbReference type="GO" id="GO:0009250">
    <property type="term" value="P:glucan biosynthetic process"/>
    <property type="evidence" value="ECO:0007669"/>
    <property type="project" value="InterPro"/>
</dbReference>
<dbReference type="GO" id="GO:0016757">
    <property type="term" value="F:glycosyltransferase activity"/>
    <property type="evidence" value="ECO:0007669"/>
    <property type="project" value="InterPro"/>
</dbReference>
<dbReference type="NCBIfam" id="TIGR02149">
    <property type="entry name" value="glgA_Coryne"/>
    <property type="match status" value="1"/>
</dbReference>
<dbReference type="Pfam" id="PF00534">
    <property type="entry name" value="Glycos_transf_1"/>
    <property type="match status" value="1"/>
</dbReference>
<dbReference type="InterPro" id="IPR001296">
    <property type="entry name" value="Glyco_trans_1"/>
</dbReference>
<organism evidence="3">
    <name type="scientific">freshwater metagenome</name>
    <dbReference type="NCBI Taxonomy" id="449393"/>
    <lineage>
        <taxon>unclassified sequences</taxon>
        <taxon>metagenomes</taxon>
        <taxon>ecological metagenomes</taxon>
    </lineage>
</organism>
<dbReference type="Pfam" id="PF13439">
    <property type="entry name" value="Glyco_transf_4"/>
    <property type="match status" value="1"/>
</dbReference>
<reference evidence="3" key="1">
    <citation type="submission" date="2020-05" db="EMBL/GenBank/DDBJ databases">
        <authorList>
            <person name="Chiriac C."/>
            <person name="Salcher M."/>
            <person name="Ghai R."/>
            <person name="Kavagutti S V."/>
        </authorList>
    </citation>
    <scope>NUCLEOTIDE SEQUENCE</scope>
</reference>
<gene>
    <name evidence="3" type="ORF">UFOPK1807_00558</name>
</gene>
<feature type="domain" description="Glycosyltransferase subfamily 4-like N-terminal" evidence="2">
    <location>
        <begin position="29"/>
        <end position="193"/>
    </location>
</feature>
<evidence type="ECO:0000259" key="2">
    <source>
        <dbReference type="Pfam" id="PF13439"/>
    </source>
</evidence>
<name>A0A6J6G4C7_9ZZZZ</name>
<dbReference type="AlphaFoldDB" id="A0A6J6G4C7"/>
<dbReference type="Gene3D" id="3.40.50.2000">
    <property type="entry name" value="Glycogen Phosphorylase B"/>
    <property type="match status" value="2"/>
</dbReference>
<proteinExistence type="predicted"/>
<protein>
    <submittedName>
        <fullName evidence="3">Unannotated protein</fullName>
    </submittedName>
</protein>
<sequence length="402" mass="43460">MSSMQGSSIHGNHPMRVAMVTKEWPPAVYGGAGVHVVQLSQALRQLPNLDLQVHCFGGARTDGSFGYEVPSEFSDANPALQAIATDLAIAANLGQADIIHSHTWYANMAGHVASLLYGTPHIVSAHSLEPLRPWKADQLGGGYQISSWAEKSAYESADAIIAVSDGMRADVLRAYPAVDPAKVVTIRNGVDTAKFAPNPDTSVLEEYGITGRYAMFVGRITRQKGLAHLLRAWRDVPHEYGLVLAAGSPDEPAIGAEVAELIAELQRTRTNVWWIKEMLPHEKLTSALTHADLFLCPSIYEPLGIVNLEAMGCETAVLASRVGGIPEVVDHAQTGELVNYTESDIPAFEANLTAAISRLMANPELLAQYGKAGRARAMSEFGWEAVATSTLQLYQLVIEKRR</sequence>
<dbReference type="InterPro" id="IPR050194">
    <property type="entry name" value="Glycosyltransferase_grp1"/>
</dbReference>
<dbReference type="InterPro" id="IPR028098">
    <property type="entry name" value="Glyco_trans_4-like_N"/>
</dbReference>
<dbReference type="CDD" id="cd03801">
    <property type="entry name" value="GT4_PimA-like"/>
    <property type="match status" value="1"/>
</dbReference>
<dbReference type="EMBL" id="CAEZUI010000055">
    <property type="protein sequence ID" value="CAB4596202.1"/>
    <property type="molecule type" value="Genomic_DNA"/>
</dbReference>
<feature type="domain" description="Glycosyl transferase family 1" evidence="1">
    <location>
        <begin position="212"/>
        <end position="375"/>
    </location>
</feature>
<dbReference type="PANTHER" id="PTHR45947">
    <property type="entry name" value="SULFOQUINOVOSYL TRANSFERASE SQD2"/>
    <property type="match status" value="1"/>
</dbReference>